<proteinExistence type="predicted"/>
<keyword evidence="10" id="KW-0732">Signal</keyword>
<evidence type="ECO:0000256" key="4">
    <source>
        <dbReference type="ARBA" id="ARBA00022723"/>
    </source>
</evidence>
<dbReference type="InterPro" id="IPR002326">
    <property type="entry name" value="Cyt_c1"/>
</dbReference>
<gene>
    <name evidence="12" type="ORF">IB75_01525</name>
</gene>
<organism evidence="12 13">
    <name type="scientific">Nitrosococcus oceani C-27</name>
    <dbReference type="NCBI Taxonomy" id="314279"/>
    <lineage>
        <taxon>Bacteria</taxon>
        <taxon>Pseudomonadati</taxon>
        <taxon>Pseudomonadota</taxon>
        <taxon>Gammaproteobacteria</taxon>
        <taxon>Chromatiales</taxon>
        <taxon>Chromatiaceae</taxon>
        <taxon>Nitrosococcus</taxon>
    </lineage>
</organism>
<accession>A0A0E2Z5W2</accession>
<evidence type="ECO:0000256" key="9">
    <source>
        <dbReference type="SAM" id="Phobius"/>
    </source>
</evidence>
<dbReference type="HOGENOM" id="CLU_078597_0_0_6"/>
<keyword evidence="7 9" id="KW-0472">Membrane</keyword>
<dbReference type="GO" id="GO:0009055">
    <property type="term" value="F:electron transfer activity"/>
    <property type="evidence" value="ECO:0007669"/>
    <property type="project" value="InterPro"/>
</dbReference>
<evidence type="ECO:0000256" key="3">
    <source>
        <dbReference type="ARBA" id="ARBA00022692"/>
    </source>
</evidence>
<dbReference type="Pfam" id="PF02167">
    <property type="entry name" value="Cytochrom_C1"/>
    <property type="match status" value="1"/>
</dbReference>
<feature type="domain" description="Cytochrome c" evidence="11">
    <location>
        <begin position="38"/>
        <end position="199"/>
    </location>
</feature>
<dbReference type="GO" id="GO:0020037">
    <property type="term" value="F:heme binding"/>
    <property type="evidence" value="ECO:0007669"/>
    <property type="project" value="InterPro"/>
</dbReference>
<feature type="chain" id="PRO_5002408055" evidence="10">
    <location>
        <begin position="21"/>
        <end position="240"/>
    </location>
</feature>
<evidence type="ECO:0000313" key="12">
    <source>
        <dbReference type="EMBL" id="KFI20779.1"/>
    </source>
</evidence>
<dbReference type="InterPro" id="IPR036909">
    <property type="entry name" value="Cyt_c-like_dom_sf"/>
</dbReference>
<dbReference type="GO" id="GO:0046872">
    <property type="term" value="F:metal ion binding"/>
    <property type="evidence" value="ECO:0007669"/>
    <property type="project" value="UniProtKB-KW"/>
</dbReference>
<evidence type="ECO:0000256" key="5">
    <source>
        <dbReference type="ARBA" id="ARBA00022989"/>
    </source>
</evidence>
<name>A0A0E2Z5W2_9GAMM</name>
<dbReference type="PRINTS" id="PR00603">
    <property type="entry name" value="CYTOCHROMEC1"/>
</dbReference>
<reference evidence="12 13" key="1">
    <citation type="submission" date="2014-07" db="EMBL/GenBank/DDBJ databases">
        <title>Comparative analysis of Nitrosococcus oceani genome inventories of strains from Pacific and Atlantic gyres.</title>
        <authorList>
            <person name="Lim C.K."/>
            <person name="Wang L."/>
            <person name="Sayavedra-Soto L.A."/>
            <person name="Klotz M.G."/>
        </authorList>
    </citation>
    <scope>NUCLEOTIDE SEQUENCE [LARGE SCALE GENOMIC DNA]</scope>
    <source>
        <strain evidence="12 13">C-27</strain>
    </source>
</reference>
<evidence type="ECO:0000256" key="10">
    <source>
        <dbReference type="SAM" id="SignalP"/>
    </source>
</evidence>
<evidence type="ECO:0000256" key="7">
    <source>
        <dbReference type="ARBA" id="ARBA00023136"/>
    </source>
</evidence>
<dbReference type="PANTHER" id="PTHR10266">
    <property type="entry name" value="CYTOCHROME C1"/>
    <property type="match status" value="1"/>
</dbReference>
<feature type="signal peptide" evidence="10">
    <location>
        <begin position="1"/>
        <end position="20"/>
    </location>
</feature>
<dbReference type="OrthoDB" id="9798864at2"/>
<dbReference type="InterPro" id="IPR009056">
    <property type="entry name" value="Cyt_c-like_dom"/>
</dbReference>
<feature type="transmembrane region" description="Helical" evidence="9">
    <location>
        <begin position="213"/>
        <end position="231"/>
    </location>
</feature>
<comment type="cofactor">
    <cofactor evidence="8">
        <name>heme c</name>
        <dbReference type="ChEBI" id="CHEBI:61717"/>
    </cofactor>
    <text evidence="8">Binds 1 heme c group covalently per subunit.</text>
</comment>
<sequence>MKRMTTCLLLFISSTSLVWAASSNYPLDTVEININDKASLQRGAQVFMNYCLSCHSAKYMRYSRMAQDLGLTEQEVTDNLMFTTDKIHDPMTIAMQSKDSEGWFGVTPPDLSLVARSRGPEWLHTYLRTFYLDPSRPTGVNNLVFKDTAMPHVLWPLQGWQELADKDSDTSSTKLELAVAGTLSPSEYEKMLDDLVNFMTYMGEPARLEREKLGPWVLFYIALFCGVAYFLKREYWKDIH</sequence>
<dbReference type="Gene3D" id="1.10.760.10">
    <property type="entry name" value="Cytochrome c-like domain"/>
    <property type="match status" value="1"/>
</dbReference>
<dbReference type="Proteomes" id="UP000028839">
    <property type="component" value="Unassembled WGS sequence"/>
</dbReference>
<dbReference type="PANTHER" id="PTHR10266:SF3">
    <property type="entry name" value="CYTOCHROME C1, HEME PROTEIN, MITOCHONDRIAL"/>
    <property type="match status" value="1"/>
</dbReference>
<protein>
    <submittedName>
        <fullName evidence="12">Cytochrome C</fullName>
    </submittedName>
</protein>
<keyword evidence="3 9" id="KW-0812">Transmembrane</keyword>
<feature type="binding site" description="covalent" evidence="8">
    <location>
        <position position="55"/>
    </location>
    <ligand>
        <name>heme c</name>
        <dbReference type="ChEBI" id="CHEBI:61717"/>
    </ligand>
</feature>
<comment type="caution">
    <text evidence="12">The sequence shown here is derived from an EMBL/GenBank/DDBJ whole genome shotgun (WGS) entry which is preliminary data.</text>
</comment>
<feature type="binding site" description="covalent" evidence="8">
    <location>
        <position position="54"/>
    </location>
    <ligand>
        <name>heme c</name>
        <dbReference type="ChEBI" id="CHEBI:61717"/>
    </ligand>
</feature>
<dbReference type="GO" id="GO:0016020">
    <property type="term" value="C:membrane"/>
    <property type="evidence" value="ECO:0007669"/>
    <property type="project" value="UniProtKB-SubCell"/>
</dbReference>
<keyword evidence="4 8" id="KW-0479">Metal-binding</keyword>
<keyword evidence="6 8" id="KW-0408">Iron</keyword>
<comment type="subcellular location">
    <subcellularLocation>
        <location evidence="1">Membrane</location>
    </subcellularLocation>
</comment>
<dbReference type="PROSITE" id="PS51007">
    <property type="entry name" value="CYTC"/>
    <property type="match status" value="1"/>
</dbReference>
<dbReference type="AlphaFoldDB" id="A0A0E2Z5W2"/>
<evidence type="ECO:0000259" key="11">
    <source>
        <dbReference type="PROSITE" id="PS51007"/>
    </source>
</evidence>
<feature type="binding site" description="covalent" evidence="8">
    <location>
        <position position="51"/>
    </location>
    <ligand>
        <name>heme c</name>
        <dbReference type="ChEBI" id="CHEBI:61717"/>
    </ligand>
</feature>
<keyword evidence="5 9" id="KW-1133">Transmembrane helix</keyword>
<evidence type="ECO:0000256" key="1">
    <source>
        <dbReference type="ARBA" id="ARBA00004370"/>
    </source>
</evidence>
<dbReference type="SUPFAM" id="SSF46626">
    <property type="entry name" value="Cytochrome c"/>
    <property type="match status" value="1"/>
</dbReference>
<evidence type="ECO:0000313" key="13">
    <source>
        <dbReference type="Proteomes" id="UP000028839"/>
    </source>
</evidence>
<keyword evidence="2 8" id="KW-0349">Heme</keyword>
<evidence type="ECO:0000256" key="8">
    <source>
        <dbReference type="PIRSR" id="PIRSR602326-1"/>
    </source>
</evidence>
<dbReference type="EMBL" id="JPGN01000009">
    <property type="protein sequence ID" value="KFI20779.1"/>
    <property type="molecule type" value="Genomic_DNA"/>
</dbReference>
<evidence type="ECO:0000256" key="6">
    <source>
        <dbReference type="ARBA" id="ARBA00023004"/>
    </source>
</evidence>
<evidence type="ECO:0000256" key="2">
    <source>
        <dbReference type="ARBA" id="ARBA00022617"/>
    </source>
</evidence>